<keyword evidence="5" id="KW-1185">Reference proteome</keyword>
<feature type="transmembrane region" description="Helical" evidence="2">
    <location>
        <begin position="139"/>
        <end position="160"/>
    </location>
</feature>
<sequence length="474" mass="52409">MGLHSKQLIYMLSPPHGKITPQDHGGYIVIMTWIMMSLMSLTVLARLLTRIIPVTIYGWDDVAIGLGMVVAIIQSVVVHWAVNNGMGRHYSALNSHEFTLYSKYNYAAQILFTIALCFAKLSVLLFISRLTPSIEMKRVSRVAAGIVTAWGMSFATALALQCKGPAHWDFSQEENCVDRSSLYCLFGTLDIITEVAIMSLPAFIVWNVQITRRQRWTVIGVFCSRLFVCVSTAFTLSTLRPYREAGDQTWNEVTPQIWIQTTQALSLTTACIPCLRPFLASLESGFIDSTMRSHINKTYGSSSGSAAKGSASGGSRSDGSNPTSEEGIELKAIGRRTETSRVAILTPDNNLFTSRMASTSIQTDARKAKAALSGLQKRTESNFDDGLPFRVGDRTIRKISNHRYQIPPRPLGSSGGESTRPLNDSTEMVLFTDDESSTEADHRGRQPFESNRGNNIRRARDSLDSYRGGKLSYT</sequence>
<feature type="domain" description="Rhodopsin" evidence="3">
    <location>
        <begin position="45"/>
        <end position="280"/>
    </location>
</feature>
<dbReference type="AlphaFoldDB" id="A0A443I0Q2"/>
<evidence type="ECO:0000313" key="5">
    <source>
        <dbReference type="Proteomes" id="UP000283841"/>
    </source>
</evidence>
<evidence type="ECO:0000256" key="2">
    <source>
        <dbReference type="SAM" id="Phobius"/>
    </source>
</evidence>
<organism evidence="4 5">
    <name type="scientific">Byssochlamys spectabilis</name>
    <name type="common">Paecilomyces variotii</name>
    <dbReference type="NCBI Taxonomy" id="264951"/>
    <lineage>
        <taxon>Eukaryota</taxon>
        <taxon>Fungi</taxon>
        <taxon>Dikarya</taxon>
        <taxon>Ascomycota</taxon>
        <taxon>Pezizomycotina</taxon>
        <taxon>Eurotiomycetes</taxon>
        <taxon>Eurotiomycetidae</taxon>
        <taxon>Eurotiales</taxon>
        <taxon>Thermoascaceae</taxon>
        <taxon>Paecilomyces</taxon>
    </lineage>
</organism>
<evidence type="ECO:0000313" key="4">
    <source>
        <dbReference type="EMBL" id="RWQ97638.1"/>
    </source>
</evidence>
<dbReference type="OrthoDB" id="3918601at2759"/>
<dbReference type="GeneID" id="39594737"/>
<name>A0A443I0Q2_BYSSP</name>
<keyword evidence="2" id="KW-0472">Membrane</keyword>
<dbReference type="STRING" id="264951.A0A443I0Q2"/>
<comment type="caution">
    <text evidence="4">The sequence shown here is derived from an EMBL/GenBank/DDBJ whole genome shotgun (WGS) entry which is preliminary data.</text>
</comment>
<feature type="region of interest" description="Disordered" evidence="1">
    <location>
        <begin position="403"/>
        <end position="474"/>
    </location>
</feature>
<feature type="transmembrane region" description="Helical" evidence="2">
    <location>
        <begin position="218"/>
        <end position="239"/>
    </location>
</feature>
<dbReference type="PANTHER" id="PTHR38794:SF1">
    <property type="entry name" value="INTEGRAL MEMBRANE PROTEIN"/>
    <property type="match status" value="1"/>
</dbReference>
<evidence type="ECO:0000259" key="3">
    <source>
        <dbReference type="Pfam" id="PF20684"/>
    </source>
</evidence>
<keyword evidence="2" id="KW-1133">Transmembrane helix</keyword>
<dbReference type="PANTHER" id="PTHR38794">
    <property type="entry name" value="INTEGRAL MEMBRANE PROTEIN"/>
    <property type="match status" value="1"/>
</dbReference>
<feature type="region of interest" description="Disordered" evidence="1">
    <location>
        <begin position="299"/>
        <end position="333"/>
    </location>
</feature>
<feature type="transmembrane region" description="Helical" evidence="2">
    <location>
        <begin position="27"/>
        <end position="49"/>
    </location>
</feature>
<feature type="compositionally biased region" description="Low complexity" evidence="1">
    <location>
        <begin position="300"/>
        <end position="320"/>
    </location>
</feature>
<dbReference type="RefSeq" id="XP_028487283.1">
    <property type="nucleotide sequence ID" value="XM_028625460.1"/>
</dbReference>
<gene>
    <name evidence="4" type="ORF">C8Q69DRAFT_143731</name>
</gene>
<reference evidence="4 5" key="1">
    <citation type="journal article" date="2018" name="Front. Microbiol.">
        <title>Genomic and genetic insights into a cosmopolitan fungus, Paecilomyces variotii (Eurotiales).</title>
        <authorList>
            <person name="Urquhart A.S."/>
            <person name="Mondo S.J."/>
            <person name="Makela M.R."/>
            <person name="Hane J.K."/>
            <person name="Wiebenga A."/>
            <person name="He G."/>
            <person name="Mihaltcheva S."/>
            <person name="Pangilinan J."/>
            <person name="Lipzen A."/>
            <person name="Barry K."/>
            <person name="de Vries R.P."/>
            <person name="Grigoriev I.V."/>
            <person name="Idnurm A."/>
        </authorList>
    </citation>
    <scope>NUCLEOTIDE SEQUENCE [LARGE SCALE GENOMIC DNA]</scope>
    <source>
        <strain evidence="4 5">CBS 101075</strain>
    </source>
</reference>
<accession>A0A443I0Q2</accession>
<dbReference type="EMBL" id="RCNU01000002">
    <property type="protein sequence ID" value="RWQ97638.1"/>
    <property type="molecule type" value="Genomic_DNA"/>
</dbReference>
<keyword evidence="2" id="KW-0812">Transmembrane</keyword>
<dbReference type="Pfam" id="PF20684">
    <property type="entry name" value="Fung_rhodopsin"/>
    <property type="match status" value="1"/>
</dbReference>
<dbReference type="Proteomes" id="UP000283841">
    <property type="component" value="Unassembled WGS sequence"/>
</dbReference>
<feature type="transmembrane region" description="Helical" evidence="2">
    <location>
        <begin position="106"/>
        <end position="127"/>
    </location>
</feature>
<feature type="compositionally biased region" description="Polar residues" evidence="1">
    <location>
        <begin position="416"/>
        <end position="426"/>
    </location>
</feature>
<dbReference type="VEuPathDB" id="FungiDB:C8Q69DRAFT_143731"/>
<protein>
    <recommendedName>
        <fullName evidence="3">Rhodopsin domain-containing protein</fullName>
    </recommendedName>
</protein>
<dbReference type="InterPro" id="IPR049326">
    <property type="entry name" value="Rhodopsin_dom_fungi"/>
</dbReference>
<proteinExistence type="predicted"/>
<feature type="transmembrane region" description="Helical" evidence="2">
    <location>
        <begin position="180"/>
        <end position="206"/>
    </location>
</feature>
<evidence type="ECO:0000256" key="1">
    <source>
        <dbReference type="SAM" id="MobiDB-lite"/>
    </source>
</evidence>
<feature type="transmembrane region" description="Helical" evidence="2">
    <location>
        <begin position="61"/>
        <end position="82"/>
    </location>
</feature>